<gene>
    <name evidence="1" type="ORF">ACGTZG_08005</name>
</gene>
<keyword evidence="2" id="KW-1185">Reference proteome</keyword>
<accession>A0ABW7DQ57</accession>
<dbReference type="Proteomes" id="UP001605989">
    <property type="component" value="Unassembled WGS sequence"/>
</dbReference>
<proteinExistence type="predicted"/>
<comment type="caution">
    <text evidence="1">The sequence shown here is derived from an EMBL/GenBank/DDBJ whole genome shotgun (WGS) entry which is preliminary data.</text>
</comment>
<evidence type="ECO:0000313" key="1">
    <source>
        <dbReference type="EMBL" id="MFG6273132.1"/>
    </source>
</evidence>
<evidence type="ECO:0000313" key="2">
    <source>
        <dbReference type="Proteomes" id="UP001605989"/>
    </source>
</evidence>
<sequence>MDYTVHNVNIDVAINGKPENVKREIQEMAKLADELKKEYRLCCTLNLKTTINADE</sequence>
<name>A0ABW7DQ57_9FIRM</name>
<reference evidence="1 2" key="1">
    <citation type="submission" date="2024-10" db="EMBL/GenBank/DDBJ databases">
        <authorList>
            <person name="Sang B.-I."/>
            <person name="Prabhaharan D."/>
        </authorList>
    </citation>
    <scope>NUCLEOTIDE SEQUENCE [LARGE SCALE GENOMIC DNA]</scope>
    <source>
        <strain evidence="1 2">MH</strain>
    </source>
</reference>
<organism evidence="1 2">
    <name type="scientific">Megasphaera hexanoica</name>
    <dbReference type="NCBI Taxonomy" id="1675036"/>
    <lineage>
        <taxon>Bacteria</taxon>
        <taxon>Bacillati</taxon>
        <taxon>Bacillota</taxon>
        <taxon>Negativicutes</taxon>
        <taxon>Veillonellales</taxon>
        <taxon>Veillonellaceae</taxon>
        <taxon>Megasphaera</taxon>
    </lineage>
</organism>
<dbReference type="EMBL" id="JBIEKR010000006">
    <property type="protein sequence ID" value="MFG6273132.1"/>
    <property type="molecule type" value="Genomic_DNA"/>
</dbReference>
<dbReference type="RefSeq" id="WP_162816276.1">
    <property type="nucleotide sequence ID" value="NZ_CP011940.1"/>
</dbReference>
<protein>
    <submittedName>
        <fullName evidence="1">Uncharacterized protein</fullName>
    </submittedName>
</protein>